<keyword evidence="2" id="KW-1185">Reference proteome</keyword>
<evidence type="ECO:0000313" key="2">
    <source>
        <dbReference type="Proteomes" id="UP001501231"/>
    </source>
</evidence>
<evidence type="ECO:0000313" key="1">
    <source>
        <dbReference type="EMBL" id="GAA2411680.1"/>
    </source>
</evidence>
<organism evidence="1 2">
    <name type="scientific">Actinomadura vinacea</name>
    <dbReference type="NCBI Taxonomy" id="115336"/>
    <lineage>
        <taxon>Bacteria</taxon>
        <taxon>Bacillati</taxon>
        <taxon>Actinomycetota</taxon>
        <taxon>Actinomycetes</taxon>
        <taxon>Streptosporangiales</taxon>
        <taxon>Thermomonosporaceae</taxon>
        <taxon>Actinomadura</taxon>
    </lineage>
</organism>
<dbReference type="RefSeq" id="WP_344588549.1">
    <property type="nucleotide sequence ID" value="NZ_BAAARW010000006.1"/>
</dbReference>
<comment type="caution">
    <text evidence="1">The sequence shown here is derived from an EMBL/GenBank/DDBJ whole genome shotgun (WGS) entry which is preliminary data.</text>
</comment>
<gene>
    <name evidence="1" type="ORF">GCM10010191_21280</name>
</gene>
<reference evidence="1 2" key="1">
    <citation type="journal article" date="2019" name="Int. J. Syst. Evol. Microbiol.">
        <title>The Global Catalogue of Microorganisms (GCM) 10K type strain sequencing project: providing services to taxonomists for standard genome sequencing and annotation.</title>
        <authorList>
            <consortium name="The Broad Institute Genomics Platform"/>
            <consortium name="The Broad Institute Genome Sequencing Center for Infectious Disease"/>
            <person name="Wu L."/>
            <person name="Ma J."/>
        </authorList>
    </citation>
    <scope>NUCLEOTIDE SEQUENCE [LARGE SCALE GENOMIC DNA]</scope>
    <source>
        <strain evidence="1 2">JCM 3325</strain>
    </source>
</reference>
<dbReference type="EMBL" id="BAAARW010000006">
    <property type="protein sequence ID" value="GAA2411680.1"/>
    <property type="molecule type" value="Genomic_DNA"/>
</dbReference>
<protein>
    <submittedName>
        <fullName evidence="1">Uncharacterized protein</fullName>
    </submittedName>
</protein>
<accession>A0ABN3ISA4</accession>
<sequence length="85" mass="9314">MTTYHQAIESLADPPAAYPPSSPMRLSFDVDALRADLDLLRHQRWRAQRAYSQTAPPQSPAWTGASCRCAASAAIRYGPTRAARA</sequence>
<name>A0ABN3ISA4_9ACTN</name>
<dbReference type="Proteomes" id="UP001501231">
    <property type="component" value="Unassembled WGS sequence"/>
</dbReference>
<proteinExistence type="predicted"/>